<accession>A0A9D1MHA8</accession>
<keyword evidence="1" id="KW-0479">Metal-binding</keyword>
<dbReference type="InterPro" id="IPR017900">
    <property type="entry name" value="4Fe4S_Fe_S_CS"/>
</dbReference>
<dbReference type="EMBL" id="DVNF01000083">
    <property type="protein sequence ID" value="HIU60302.1"/>
    <property type="molecule type" value="Genomic_DNA"/>
</dbReference>
<evidence type="ECO:0000259" key="4">
    <source>
        <dbReference type="PROSITE" id="PS50902"/>
    </source>
</evidence>
<keyword evidence="3" id="KW-0411">Iron-sulfur</keyword>
<feature type="domain" description="Flavodoxin-like" evidence="4">
    <location>
        <begin position="4"/>
        <end position="147"/>
    </location>
</feature>
<name>A0A9D1MHA8_9FIRM</name>
<comment type="caution">
    <text evidence="6">The sequence shown here is derived from an EMBL/GenBank/DDBJ whole genome shotgun (WGS) entry which is preliminary data.</text>
</comment>
<dbReference type="PANTHER" id="PTHR43122">
    <property type="entry name" value="FERREDOXIN SUBUNIT OF PYRUVATE:FLAVODOXIN OXIDOREDUCTASE-RELATED"/>
    <property type="match status" value="1"/>
</dbReference>
<feature type="domain" description="4Fe-4S ferredoxin-type" evidence="5">
    <location>
        <begin position="224"/>
        <end position="244"/>
    </location>
</feature>
<keyword evidence="2" id="KW-0408">Iron</keyword>
<evidence type="ECO:0000313" key="6">
    <source>
        <dbReference type="EMBL" id="HIU60302.1"/>
    </source>
</evidence>
<dbReference type="AlphaFoldDB" id="A0A9D1MHA8"/>
<dbReference type="PANTHER" id="PTHR43122:SF2">
    <property type="entry name" value="FERREDOXIN SUBUNIT OF PYRUVATE:FLAVODOXIN OXIDOREDUCTASE"/>
    <property type="match status" value="1"/>
</dbReference>
<evidence type="ECO:0000259" key="5">
    <source>
        <dbReference type="PROSITE" id="PS51379"/>
    </source>
</evidence>
<evidence type="ECO:0000256" key="3">
    <source>
        <dbReference type="ARBA" id="ARBA00023014"/>
    </source>
</evidence>
<feature type="domain" description="4Fe-4S ferredoxin-type" evidence="5">
    <location>
        <begin position="187"/>
        <end position="216"/>
    </location>
</feature>
<dbReference type="Gene3D" id="3.40.50.360">
    <property type="match status" value="1"/>
</dbReference>
<dbReference type="GO" id="GO:0051536">
    <property type="term" value="F:iron-sulfur cluster binding"/>
    <property type="evidence" value="ECO:0007669"/>
    <property type="project" value="UniProtKB-KW"/>
</dbReference>
<dbReference type="InterPro" id="IPR047964">
    <property type="entry name" value="EFR1-like"/>
</dbReference>
<dbReference type="Proteomes" id="UP000824094">
    <property type="component" value="Unassembled WGS sequence"/>
</dbReference>
<evidence type="ECO:0000313" key="7">
    <source>
        <dbReference type="Proteomes" id="UP000824094"/>
    </source>
</evidence>
<dbReference type="PROSITE" id="PS51379">
    <property type="entry name" value="4FE4S_FER_2"/>
    <property type="match status" value="2"/>
</dbReference>
<reference evidence="6" key="2">
    <citation type="journal article" date="2021" name="PeerJ">
        <title>Extensive microbial diversity within the chicken gut microbiome revealed by metagenomics and culture.</title>
        <authorList>
            <person name="Gilroy R."/>
            <person name="Ravi A."/>
            <person name="Getino M."/>
            <person name="Pursley I."/>
            <person name="Horton D.L."/>
            <person name="Alikhan N.F."/>
            <person name="Baker D."/>
            <person name="Gharbi K."/>
            <person name="Hall N."/>
            <person name="Watson M."/>
            <person name="Adriaenssens E.M."/>
            <person name="Foster-Nyarko E."/>
            <person name="Jarju S."/>
            <person name="Secka A."/>
            <person name="Antonio M."/>
            <person name="Oren A."/>
            <person name="Chaudhuri R.R."/>
            <person name="La Ragione R."/>
            <person name="Hildebrand F."/>
            <person name="Pallen M.J."/>
        </authorList>
    </citation>
    <scope>NUCLEOTIDE SEQUENCE</scope>
    <source>
        <strain evidence="6">18911</strain>
    </source>
</reference>
<evidence type="ECO:0000256" key="1">
    <source>
        <dbReference type="ARBA" id="ARBA00022723"/>
    </source>
</evidence>
<reference evidence="6" key="1">
    <citation type="submission" date="2020-10" db="EMBL/GenBank/DDBJ databases">
        <authorList>
            <person name="Gilroy R."/>
        </authorList>
    </citation>
    <scope>NUCLEOTIDE SEQUENCE</scope>
    <source>
        <strain evidence="6">18911</strain>
    </source>
</reference>
<dbReference type="GO" id="GO:0010181">
    <property type="term" value="F:FMN binding"/>
    <property type="evidence" value="ECO:0007669"/>
    <property type="project" value="InterPro"/>
</dbReference>
<proteinExistence type="predicted"/>
<dbReference type="InterPro" id="IPR008254">
    <property type="entry name" value="Flavodoxin/NO_synth"/>
</dbReference>
<dbReference type="PROSITE" id="PS50902">
    <property type="entry name" value="FLAVODOXIN_LIKE"/>
    <property type="match status" value="1"/>
</dbReference>
<gene>
    <name evidence="6" type="ORF">IAB05_02795</name>
</gene>
<dbReference type="GO" id="GO:0016651">
    <property type="term" value="F:oxidoreductase activity, acting on NAD(P)H"/>
    <property type="evidence" value="ECO:0007669"/>
    <property type="project" value="UniProtKB-ARBA"/>
</dbReference>
<dbReference type="NCBIfam" id="NF038196">
    <property type="entry name" value="ferrodoxin_EFR1"/>
    <property type="match status" value="1"/>
</dbReference>
<dbReference type="InterPro" id="IPR017896">
    <property type="entry name" value="4Fe4S_Fe-S-bd"/>
</dbReference>
<dbReference type="Gene3D" id="3.30.70.20">
    <property type="match status" value="1"/>
</dbReference>
<dbReference type="Pfam" id="PF13187">
    <property type="entry name" value="Fer4_9"/>
    <property type="match status" value="1"/>
</dbReference>
<evidence type="ECO:0000256" key="2">
    <source>
        <dbReference type="ARBA" id="ARBA00023004"/>
    </source>
</evidence>
<organism evidence="6 7">
    <name type="scientific">Candidatus Stercoripulliclostridium merdigallinarum</name>
    <dbReference type="NCBI Taxonomy" id="2840951"/>
    <lineage>
        <taxon>Bacteria</taxon>
        <taxon>Bacillati</taxon>
        <taxon>Bacillota</taxon>
        <taxon>Clostridia</taxon>
        <taxon>Eubacteriales</taxon>
        <taxon>Candidatus Stercoripulliclostridium</taxon>
    </lineage>
</organism>
<protein>
    <submittedName>
        <fullName evidence="6">EFR1 family ferrodoxin</fullName>
    </submittedName>
</protein>
<dbReference type="InterPro" id="IPR029039">
    <property type="entry name" value="Flavoprotein-like_sf"/>
</dbReference>
<dbReference type="PROSITE" id="PS00198">
    <property type="entry name" value="4FE4S_FER_1"/>
    <property type="match status" value="1"/>
</dbReference>
<sequence>MQNIIIYYFSATGNTLKIAKLFSKQFEQAGASVTLSEIKPDSVPTDTDKYDLIGFAYPVHGFRTPEIVTDMAKKLPVTQSGTKVFAIKSSGEPLRLNDGSYLELKKIVEQRGYSFFAEYHYVMPYNMVFRHTDGMARRMLNTAEERIPAHAAEILKGTENLVKVPLSAKIMSAICLIERPGMKLNGRFYHVNSKKCVNCMACVKNCPVQNISYENGKFKFGWSCIGCARCAFNCPKDAITAGLLNVIKVNGRYNFNAEPDYNVPAYCHKSYIGYFDSDRYGIYKNGQEPETVSEIGEKMPKNRLPI</sequence>
<dbReference type="SUPFAM" id="SSF54862">
    <property type="entry name" value="4Fe-4S ferredoxins"/>
    <property type="match status" value="1"/>
</dbReference>
<dbReference type="GO" id="GO:0046872">
    <property type="term" value="F:metal ion binding"/>
    <property type="evidence" value="ECO:0007669"/>
    <property type="project" value="UniProtKB-KW"/>
</dbReference>
<dbReference type="SUPFAM" id="SSF52218">
    <property type="entry name" value="Flavoproteins"/>
    <property type="match status" value="1"/>
</dbReference>